<evidence type="ECO:0000313" key="2">
    <source>
        <dbReference type="Proteomes" id="UP001333996"/>
    </source>
</evidence>
<dbReference type="EMBL" id="JAYWVC010000026">
    <property type="protein sequence ID" value="MED7822584.1"/>
    <property type="molecule type" value="Genomic_DNA"/>
</dbReference>
<evidence type="ECO:0000313" key="1">
    <source>
        <dbReference type="EMBL" id="MED7822584.1"/>
    </source>
</evidence>
<dbReference type="RefSeq" id="WP_329507018.1">
    <property type="nucleotide sequence ID" value="NZ_BAAAYZ010000135.1"/>
</dbReference>
<protein>
    <submittedName>
        <fullName evidence="1">Uncharacterized protein</fullName>
    </submittedName>
</protein>
<comment type="caution">
    <text evidence="1">The sequence shown here is derived from an EMBL/GenBank/DDBJ whole genome shotgun (WGS) entry which is preliminary data.</text>
</comment>
<organism evidence="1 2">
    <name type="scientific">Streptomyces chiangmaiensis</name>
    <dbReference type="NCBI Taxonomy" id="766497"/>
    <lineage>
        <taxon>Bacteria</taxon>
        <taxon>Bacillati</taxon>
        <taxon>Actinomycetota</taxon>
        <taxon>Actinomycetes</taxon>
        <taxon>Kitasatosporales</taxon>
        <taxon>Streptomycetaceae</taxon>
        <taxon>Streptomyces</taxon>
    </lineage>
</organism>
<gene>
    <name evidence="1" type="ORF">VXC91_11490</name>
</gene>
<keyword evidence="2" id="KW-1185">Reference proteome</keyword>
<sequence>MTDLPAPTTQMVRNVLDECVYAASKTLIRDDRSSDPEALTALAALTQAVAEYKAQTLAVAKFRAQRTKEASK</sequence>
<proteinExistence type="predicted"/>
<dbReference type="Proteomes" id="UP001333996">
    <property type="component" value="Unassembled WGS sequence"/>
</dbReference>
<accession>A0ABU7FEQ6</accession>
<name>A0ABU7FEQ6_9ACTN</name>
<reference evidence="1" key="1">
    <citation type="submission" date="2024-01" db="EMBL/GenBank/DDBJ databases">
        <title>First draft genome sequence data of TA4-1, the type strain of Gram-positive actinobacterium Streptomyces chiangmaiensis.</title>
        <authorList>
            <person name="Yasawong M."/>
            <person name="Nantapong N."/>
        </authorList>
    </citation>
    <scope>NUCLEOTIDE SEQUENCE</scope>
    <source>
        <strain evidence="1">TA4-1</strain>
    </source>
</reference>